<keyword evidence="4 6" id="KW-0256">Endoplasmic reticulum</keyword>
<evidence type="ECO:0000259" key="9">
    <source>
        <dbReference type="Pfam" id="PF12932"/>
    </source>
</evidence>
<evidence type="ECO:0000256" key="6">
    <source>
        <dbReference type="RuleBase" id="RU364101"/>
    </source>
</evidence>
<feature type="region of interest" description="Disordered" evidence="7">
    <location>
        <begin position="774"/>
        <end position="847"/>
    </location>
</feature>
<proteinExistence type="inferred from homology"/>
<dbReference type="Proteomes" id="UP000053766">
    <property type="component" value="Unassembled WGS sequence"/>
</dbReference>
<feature type="compositionally biased region" description="Low complexity" evidence="7">
    <location>
        <begin position="972"/>
        <end position="991"/>
    </location>
</feature>
<organism evidence="10 11">
    <name type="scientific">Dictyocaulus viviparus</name>
    <name type="common">Bovine lungworm</name>
    <dbReference type="NCBI Taxonomy" id="29172"/>
    <lineage>
        <taxon>Eukaryota</taxon>
        <taxon>Metazoa</taxon>
        <taxon>Ecdysozoa</taxon>
        <taxon>Nematoda</taxon>
        <taxon>Chromadorea</taxon>
        <taxon>Rhabditida</taxon>
        <taxon>Rhabditina</taxon>
        <taxon>Rhabditomorpha</taxon>
        <taxon>Strongyloidea</taxon>
        <taxon>Metastrongylidae</taxon>
        <taxon>Dictyocaulus</taxon>
    </lineage>
</organism>
<feature type="compositionally biased region" description="Polar residues" evidence="7">
    <location>
        <begin position="992"/>
        <end position="1014"/>
    </location>
</feature>
<dbReference type="AlphaFoldDB" id="A0A0D8XA25"/>
<dbReference type="PANTHER" id="PTHR13402:SF6">
    <property type="entry name" value="SECRETORY 16, ISOFORM I"/>
    <property type="match status" value="1"/>
</dbReference>
<feature type="region of interest" description="Disordered" evidence="7">
    <location>
        <begin position="285"/>
        <end position="313"/>
    </location>
</feature>
<evidence type="ECO:0000313" key="11">
    <source>
        <dbReference type="Proteomes" id="UP000053766"/>
    </source>
</evidence>
<dbReference type="OrthoDB" id="8918678at2759"/>
<dbReference type="GO" id="GO:0000139">
    <property type="term" value="C:Golgi membrane"/>
    <property type="evidence" value="ECO:0007669"/>
    <property type="project" value="UniProtKB-SubCell"/>
</dbReference>
<accession>A0A0D8XA25</accession>
<dbReference type="InterPro" id="IPR024298">
    <property type="entry name" value="Sec16_Sec23-bd"/>
</dbReference>
<feature type="domain" description="Sec16 central conserved" evidence="9">
    <location>
        <begin position="340"/>
        <end position="445"/>
    </location>
</feature>
<name>A0A0D8XA25_DICVI</name>
<reference evidence="10 11" key="1">
    <citation type="submission" date="2013-11" db="EMBL/GenBank/DDBJ databases">
        <title>Draft genome of the bovine lungworm Dictyocaulus viviparus.</title>
        <authorList>
            <person name="Mitreva M."/>
        </authorList>
    </citation>
    <scope>NUCLEOTIDE SEQUENCE [LARGE SCALE GENOMIC DNA]</scope>
    <source>
        <strain evidence="10 11">HannoverDv2000</strain>
    </source>
</reference>
<protein>
    <recommendedName>
        <fullName evidence="6">Protein transport protein sec16</fullName>
    </recommendedName>
</protein>
<dbReference type="Gene3D" id="1.25.40.1030">
    <property type="match status" value="1"/>
</dbReference>
<gene>
    <name evidence="10" type="ORF">DICVIV_12610</name>
</gene>
<feature type="compositionally biased region" description="Polar residues" evidence="7">
    <location>
        <begin position="879"/>
        <end position="894"/>
    </location>
</feature>
<dbReference type="GO" id="GO:0070971">
    <property type="term" value="C:endoplasmic reticulum exit site"/>
    <property type="evidence" value="ECO:0007669"/>
    <property type="project" value="UniProtKB-ARBA"/>
</dbReference>
<evidence type="ECO:0000256" key="1">
    <source>
        <dbReference type="ARBA" id="ARBA00004240"/>
    </source>
</evidence>
<keyword evidence="6" id="KW-0333">Golgi apparatus</keyword>
<dbReference type="GO" id="GO:0016192">
    <property type="term" value="P:vesicle-mediated transport"/>
    <property type="evidence" value="ECO:0007669"/>
    <property type="project" value="UniProtKB-KW"/>
</dbReference>
<feature type="domain" description="Sec16 Sec23-binding" evidence="8">
    <location>
        <begin position="571"/>
        <end position="753"/>
    </location>
</feature>
<feature type="compositionally biased region" description="Polar residues" evidence="7">
    <location>
        <begin position="902"/>
        <end position="919"/>
    </location>
</feature>
<dbReference type="Pfam" id="PF12931">
    <property type="entry name" value="TPR_Sec16"/>
    <property type="match status" value="1"/>
</dbReference>
<feature type="compositionally biased region" description="Polar residues" evidence="7">
    <location>
        <begin position="928"/>
        <end position="939"/>
    </location>
</feature>
<dbReference type="GO" id="GO:0012507">
    <property type="term" value="C:ER to Golgi transport vesicle membrane"/>
    <property type="evidence" value="ECO:0007669"/>
    <property type="project" value="TreeGrafter"/>
</dbReference>
<keyword evidence="3 6" id="KW-0813">Transport</keyword>
<evidence type="ECO:0000259" key="8">
    <source>
        <dbReference type="Pfam" id="PF12931"/>
    </source>
</evidence>
<reference evidence="11" key="2">
    <citation type="journal article" date="2016" name="Sci. Rep.">
        <title>Dictyocaulus viviparus genome, variome and transcriptome elucidate lungworm biology and support future intervention.</title>
        <authorList>
            <person name="McNulty S.N."/>
            <person name="Strube C."/>
            <person name="Rosa B.A."/>
            <person name="Martin J.C."/>
            <person name="Tyagi R."/>
            <person name="Choi Y.J."/>
            <person name="Wang Q."/>
            <person name="Hallsworth Pepin K."/>
            <person name="Zhang X."/>
            <person name="Ozersky P."/>
            <person name="Wilson R.K."/>
            <person name="Sternberg P.W."/>
            <person name="Gasser R.B."/>
            <person name="Mitreva M."/>
        </authorList>
    </citation>
    <scope>NUCLEOTIDE SEQUENCE [LARGE SCALE GENOMIC DNA]</scope>
    <source>
        <strain evidence="11">HannoverDv2000</strain>
    </source>
</reference>
<feature type="compositionally biased region" description="Polar residues" evidence="7">
    <location>
        <begin position="954"/>
        <end position="971"/>
    </location>
</feature>
<dbReference type="InterPro" id="IPR024340">
    <property type="entry name" value="Sec16_CCD"/>
</dbReference>
<keyword evidence="11" id="KW-1185">Reference proteome</keyword>
<comment type="similarity">
    <text evidence="2 6">Belongs to the SEC16 family.</text>
</comment>
<comment type="subcellular location">
    <subcellularLocation>
        <location evidence="1">Endoplasmic reticulum</location>
    </subcellularLocation>
    <subcellularLocation>
        <location evidence="6">Golgi apparatus membrane</location>
    </subcellularLocation>
</comment>
<evidence type="ECO:0000313" key="10">
    <source>
        <dbReference type="EMBL" id="KJH41418.1"/>
    </source>
</evidence>
<evidence type="ECO:0000256" key="3">
    <source>
        <dbReference type="ARBA" id="ARBA00022448"/>
    </source>
</evidence>
<dbReference type="GO" id="GO:0015031">
    <property type="term" value="P:protein transport"/>
    <property type="evidence" value="ECO:0007669"/>
    <property type="project" value="UniProtKB-KW"/>
</dbReference>
<evidence type="ECO:0000256" key="4">
    <source>
        <dbReference type="ARBA" id="ARBA00022824"/>
    </source>
</evidence>
<keyword evidence="6" id="KW-0472">Membrane</keyword>
<keyword evidence="5 6" id="KW-0931">ER-Golgi transport</keyword>
<evidence type="ECO:0000256" key="7">
    <source>
        <dbReference type="SAM" id="MobiDB-lite"/>
    </source>
</evidence>
<dbReference type="EMBL" id="KN716829">
    <property type="protein sequence ID" value="KJH41418.1"/>
    <property type="molecule type" value="Genomic_DNA"/>
</dbReference>
<dbReference type="GO" id="GO:0070973">
    <property type="term" value="P:protein localization to endoplasmic reticulum exit site"/>
    <property type="evidence" value="ECO:0007669"/>
    <property type="project" value="TreeGrafter"/>
</dbReference>
<dbReference type="GO" id="GO:0007030">
    <property type="term" value="P:Golgi organization"/>
    <property type="evidence" value="ECO:0007669"/>
    <property type="project" value="TreeGrafter"/>
</dbReference>
<sequence length="1160" mass="129356">MFSHGGPSVDRSFDLNPTVIYGDDFVDAARRTRRARPSRPNSCAKSEVGESGLSRRQFDHGSFAISLPSDYAKHYPSGRRSVHTLLGTTNVYDYNGQQAHMYKERRRPQSSFDPRSMERFQRYGGRYGSYDAYDEAHSSVSDEVNSDDVERDSEEEIRKYTQKGRCSVPREIFDKETVGEEMYYFGAIHLDQFRVRSILHHFPPPMEYYRLPPIEKAAYLFFVAVYKKRYNDVGDFHRKFNREYYKYICEGDSDNIALWKICKSMQDEYHLKRLEESQKAYEASQRQLFSDDRDSVDGMSDRASMDDNHDDHTSDILSVDSSQRGCVLHPSTPLKHRVPHAFVTFGPGGKMLTVHPDSSVSVVHIDDIKSVITDLHGMKLIESVQSFKGPLLIGQTPTHSVRLYIERQIKQIRFYERESEKPCSNDVIDCLLIWQLLGIIVQQQGRVTGPDVARLLVEVGSVSSKTYVPANQHHSHREKNVAPIDSLTTPIGPVRNAAIMDAPIDSAIRDGLYADAIVLARRLLSHDIAKLLEIEERFIATRPQCNPVVTLVSVSSKKLVPILINPTADGPGSWRTHAAIILANLTSSEAMETVRVCDLGKALAKRDFNCAADFCFLAVAVLAGINPFKPVSVVSAECDSRQHITLIHASLPNHDALQCRYGFLLTDLHATEIFDYAMRLSDTNAHSPLAECVEYHRKRVQYAHLIADFGGFTLDAFRYCMEVARTIWNNHHLFSDDELVDICNLADQLRYGAAVSEYESSWITSLRAMIRQRRQVHHDAEAHQSYPPNVQHPSLSSQVSVPLKTTTEQYIPNPDATENNNSGDSQREVSSARRSQSDSFADEARDWHAQRQDPLEMNPLAQHSSCADADIEDNEENVSRSQTQSTASHHGYTSNDREQGPETFTISTTSPNSRAYGQTRSDEPFLTSDDTSVQSTTEGSPVRTLNHPFEDLSWAQQSKTESQYTSQISAPNSLSHTTHSHQSQIHSGGNSVSANPTSGSADCSIKKTASTNGSKGFFGNMKEKLMKAIPSGNEMILPDDSKPTIIWDPVKGRYVGTGVEEDTTSVPPPKTDVPQSLPNSGGLRAARTSGGSRYFNPLNQISLTNGPNSQPVAPIPIMQIPTTFGFIPSMPPDDSGESVDPFSGQANPTVHGVELTSVAQ</sequence>
<evidence type="ECO:0000256" key="5">
    <source>
        <dbReference type="ARBA" id="ARBA00022892"/>
    </source>
</evidence>
<evidence type="ECO:0000256" key="2">
    <source>
        <dbReference type="ARBA" id="ARBA00005927"/>
    </source>
</evidence>
<feature type="compositionally biased region" description="Basic and acidic residues" evidence="7">
    <location>
        <begin position="289"/>
        <end position="313"/>
    </location>
</feature>
<feature type="region of interest" description="Disordered" evidence="7">
    <location>
        <begin position="1128"/>
        <end position="1160"/>
    </location>
</feature>
<dbReference type="PANTHER" id="PTHR13402">
    <property type="entry name" value="RGPR-RELATED"/>
    <property type="match status" value="1"/>
</dbReference>
<keyword evidence="6" id="KW-0653">Protein transport</keyword>
<feature type="region of interest" description="Disordered" evidence="7">
    <location>
        <begin position="872"/>
        <end position="1015"/>
    </location>
</feature>
<dbReference type="STRING" id="29172.A0A0D8XA25"/>
<feature type="region of interest" description="Disordered" evidence="7">
    <location>
        <begin position="1059"/>
        <end position="1081"/>
    </location>
</feature>
<feature type="compositionally biased region" description="Polar residues" evidence="7">
    <location>
        <begin position="786"/>
        <end position="824"/>
    </location>
</feature>
<feature type="region of interest" description="Disordered" evidence="7">
    <location>
        <begin position="31"/>
        <end position="53"/>
    </location>
</feature>
<dbReference type="Pfam" id="PF12932">
    <property type="entry name" value="Sec16"/>
    <property type="match status" value="1"/>
</dbReference>